<dbReference type="InterPro" id="IPR011009">
    <property type="entry name" value="Kinase-like_dom_sf"/>
</dbReference>
<dbReference type="Proteomes" id="UP001219525">
    <property type="component" value="Unassembled WGS sequence"/>
</dbReference>
<sequence length="405" mass="46219">MDEPFMGTLFNSNDEEIETDLEPLVYDVWSSDAPRDAQWTSMVKRVDSILKERVVKARLRKPFDPTDAVMDVEFDGGKSDFVGWSADKLEYPPEFWKCARLSAELSILHWLEAHAPDLPVPRVLASDNVSCLHVTTVMPGLDAMHSYPRLSAPAKENSVISWARVSVSMFRLPVPQQFGMIENPFVKGHPHIYVSPEHTFDISNTPDLVSFFETAITMRRSRSLAVNDAESHSILCRRLDHLLEGLQPLIALAQSDPSTSRFTLTHRDLRPNNVMLNESSGEVVGIVDWEFNECLPACMSAVYPDWIRPPIIESALYENPTNKFVTFFLEPQPERDRLCDLYEKTVKELDEDYHTCLIHGTRLRDALAWIEVYHNRDRDNDGECMDRWVEDHLFTDGAAGGHRCA</sequence>
<dbReference type="InterPro" id="IPR051678">
    <property type="entry name" value="AGP_Transferase"/>
</dbReference>
<comment type="caution">
    <text evidence="2">The sequence shown here is derived from an EMBL/GenBank/DDBJ whole genome shotgun (WGS) entry which is preliminary data.</text>
</comment>
<dbReference type="SUPFAM" id="SSF56112">
    <property type="entry name" value="Protein kinase-like (PK-like)"/>
    <property type="match status" value="1"/>
</dbReference>
<proteinExistence type="predicted"/>
<organism evidence="2 3">
    <name type="scientific">Mycena pura</name>
    <dbReference type="NCBI Taxonomy" id="153505"/>
    <lineage>
        <taxon>Eukaryota</taxon>
        <taxon>Fungi</taxon>
        <taxon>Dikarya</taxon>
        <taxon>Basidiomycota</taxon>
        <taxon>Agaricomycotina</taxon>
        <taxon>Agaricomycetes</taxon>
        <taxon>Agaricomycetidae</taxon>
        <taxon>Agaricales</taxon>
        <taxon>Marasmiineae</taxon>
        <taxon>Mycenaceae</taxon>
        <taxon>Mycena</taxon>
    </lineage>
</organism>
<keyword evidence="3" id="KW-1185">Reference proteome</keyword>
<reference evidence="2" key="1">
    <citation type="submission" date="2023-03" db="EMBL/GenBank/DDBJ databases">
        <title>Massive genome expansion in bonnet fungi (Mycena s.s.) driven by repeated elements and novel gene families across ecological guilds.</title>
        <authorList>
            <consortium name="Lawrence Berkeley National Laboratory"/>
            <person name="Harder C.B."/>
            <person name="Miyauchi S."/>
            <person name="Viragh M."/>
            <person name="Kuo A."/>
            <person name="Thoen E."/>
            <person name="Andreopoulos B."/>
            <person name="Lu D."/>
            <person name="Skrede I."/>
            <person name="Drula E."/>
            <person name="Henrissat B."/>
            <person name="Morin E."/>
            <person name="Kohler A."/>
            <person name="Barry K."/>
            <person name="LaButti K."/>
            <person name="Morin E."/>
            <person name="Salamov A."/>
            <person name="Lipzen A."/>
            <person name="Mereny Z."/>
            <person name="Hegedus B."/>
            <person name="Baldrian P."/>
            <person name="Stursova M."/>
            <person name="Weitz H."/>
            <person name="Taylor A."/>
            <person name="Grigoriev I.V."/>
            <person name="Nagy L.G."/>
            <person name="Martin F."/>
            <person name="Kauserud H."/>
        </authorList>
    </citation>
    <scope>NUCLEOTIDE SEQUENCE</scope>
    <source>
        <strain evidence="2">9144</strain>
    </source>
</reference>
<dbReference type="InterPro" id="IPR002575">
    <property type="entry name" value="Aminoglycoside_PTrfase"/>
</dbReference>
<feature type="domain" description="Aminoglycoside phosphotransferase" evidence="1">
    <location>
        <begin position="91"/>
        <end position="291"/>
    </location>
</feature>
<accession>A0AAD6Y325</accession>
<dbReference type="EMBL" id="JARJCW010000100">
    <property type="protein sequence ID" value="KAJ7194176.1"/>
    <property type="molecule type" value="Genomic_DNA"/>
</dbReference>
<dbReference type="PANTHER" id="PTHR21310">
    <property type="entry name" value="AMINOGLYCOSIDE PHOSPHOTRANSFERASE-RELATED-RELATED"/>
    <property type="match status" value="1"/>
</dbReference>
<dbReference type="Pfam" id="PF01636">
    <property type="entry name" value="APH"/>
    <property type="match status" value="1"/>
</dbReference>
<name>A0AAD6Y325_9AGAR</name>
<evidence type="ECO:0000313" key="2">
    <source>
        <dbReference type="EMBL" id="KAJ7194176.1"/>
    </source>
</evidence>
<dbReference type="AlphaFoldDB" id="A0AAD6Y325"/>
<dbReference type="Gene3D" id="3.90.1200.10">
    <property type="match status" value="1"/>
</dbReference>
<evidence type="ECO:0000259" key="1">
    <source>
        <dbReference type="Pfam" id="PF01636"/>
    </source>
</evidence>
<gene>
    <name evidence="2" type="ORF">GGX14DRAFT_476559</name>
</gene>
<evidence type="ECO:0000313" key="3">
    <source>
        <dbReference type="Proteomes" id="UP001219525"/>
    </source>
</evidence>
<protein>
    <recommendedName>
        <fullName evidence="1">Aminoglycoside phosphotransferase domain-containing protein</fullName>
    </recommendedName>
</protein>